<reference evidence="2 3" key="1">
    <citation type="journal article" date="2019" name="Appl. Environ. Microbiol.">
        <title>Dissecting the evolutionary development of the Bifidobacterium animalis species through comparative genomics analyses.</title>
        <authorList>
            <person name="Lugli G.A."/>
            <person name="Mancino W."/>
            <person name="Milani C."/>
            <person name="Duranti S."/>
            <person name="Mancabelli L."/>
            <person name="Napoli S."/>
            <person name="Mangifesta M."/>
            <person name="Viappiani A."/>
            <person name="Anzalone R."/>
            <person name="Longhi G."/>
            <person name="van Sinderen D."/>
            <person name="Ventura M."/>
            <person name="Turroni F."/>
        </authorList>
    </citation>
    <scope>NUCLEOTIDE SEQUENCE [LARGE SCALE GENOMIC DNA]</scope>
    <source>
        <strain evidence="2 3">2011B</strain>
    </source>
</reference>
<sequence length="437" mass="48773">MSNQYRKPKGAPNSAGGQYTNAPDRMMGALPDLDDPTAMTLAAMSATMRAQAVREPHPYRSAQETRAFLDEAATIRMDGDGLILEDRAGNLLFHETGDTARLDIATLRADPRVRRLVQDTLRTPTDGVSALEQRRMVKTAWRLASPYERKRTIDQSPMRRYAPANSVANSLRHRRDQEEALRILKELHYEDAAAVSNVIRNGYPGPDNPKVAWAYINYTSVERYAKDVVDRETGQIVHHKGDAIREMRMVNKMKPGGGYELDEHGRHVKVARMVNKPASKGAAPRSYLRMLYQPTKGVPDEKTARSMARAFKLLDDDPQAQAEAFWTVCYGEGSVANPSGSLDTAKQLLGRHAGGRQAVAAMKHAGGQGNTARMIAYQRALTPQAARIFLDMEPGDGRLANTTHTHRVRSKETGRMEDRLPKRLSEMRSFIHAVYEI</sequence>
<organism evidence="2 3">
    <name type="scientific">Bifidobacterium animalis subsp. lactis</name>
    <name type="common">Bifidobacterium lactis</name>
    <dbReference type="NCBI Taxonomy" id="302911"/>
    <lineage>
        <taxon>Bacteria</taxon>
        <taxon>Bacillati</taxon>
        <taxon>Actinomycetota</taxon>
        <taxon>Actinomycetes</taxon>
        <taxon>Bifidobacteriales</taxon>
        <taxon>Bifidobacteriaceae</taxon>
        <taxon>Bifidobacterium</taxon>
    </lineage>
</organism>
<gene>
    <name evidence="2" type="ORF">PG2011B_1671</name>
</gene>
<evidence type="ECO:0000313" key="3">
    <source>
        <dbReference type="Proteomes" id="UP000293613"/>
    </source>
</evidence>
<dbReference type="RefSeq" id="WP_130077812.1">
    <property type="nucleotide sequence ID" value="NZ_RSCO01000039.1"/>
</dbReference>
<protein>
    <submittedName>
        <fullName evidence="2">Uncharacterized protein</fullName>
    </submittedName>
</protein>
<proteinExistence type="predicted"/>
<accession>A0A8B3RGE1</accession>
<evidence type="ECO:0000313" key="2">
    <source>
        <dbReference type="EMBL" id="RYM91877.1"/>
    </source>
</evidence>
<dbReference type="AlphaFoldDB" id="A0A8B3RGE1"/>
<name>A0A8B3RGE1_BIFAN</name>
<evidence type="ECO:0000256" key="1">
    <source>
        <dbReference type="SAM" id="MobiDB-lite"/>
    </source>
</evidence>
<feature type="region of interest" description="Disordered" evidence="1">
    <location>
        <begin position="1"/>
        <end position="28"/>
    </location>
</feature>
<dbReference type="Proteomes" id="UP000293613">
    <property type="component" value="Unassembled WGS sequence"/>
</dbReference>
<comment type="caution">
    <text evidence="2">The sequence shown here is derived from an EMBL/GenBank/DDBJ whole genome shotgun (WGS) entry which is preliminary data.</text>
</comment>
<dbReference type="EMBL" id="RSCO01000039">
    <property type="protein sequence ID" value="RYM91877.1"/>
    <property type="molecule type" value="Genomic_DNA"/>
</dbReference>